<keyword evidence="3" id="KW-1185">Reference proteome</keyword>
<organism evidence="2 3">
    <name type="scientific">Clonostachys byssicola</name>
    <dbReference type="NCBI Taxonomy" id="160290"/>
    <lineage>
        <taxon>Eukaryota</taxon>
        <taxon>Fungi</taxon>
        <taxon>Dikarya</taxon>
        <taxon>Ascomycota</taxon>
        <taxon>Pezizomycotina</taxon>
        <taxon>Sordariomycetes</taxon>
        <taxon>Hypocreomycetidae</taxon>
        <taxon>Hypocreales</taxon>
        <taxon>Bionectriaceae</taxon>
        <taxon>Clonostachys</taxon>
    </lineage>
</organism>
<evidence type="ECO:0000259" key="1">
    <source>
        <dbReference type="Pfam" id="PF00724"/>
    </source>
</evidence>
<accession>A0A9N9UMM5</accession>
<dbReference type="EMBL" id="CABFNO020001508">
    <property type="protein sequence ID" value="CAG9992947.1"/>
    <property type="molecule type" value="Genomic_DNA"/>
</dbReference>
<dbReference type="GO" id="GO:0010181">
    <property type="term" value="F:FMN binding"/>
    <property type="evidence" value="ECO:0007669"/>
    <property type="project" value="InterPro"/>
</dbReference>
<reference evidence="2 3" key="2">
    <citation type="submission" date="2021-10" db="EMBL/GenBank/DDBJ databases">
        <authorList>
            <person name="Piombo E."/>
        </authorList>
    </citation>
    <scope>NUCLEOTIDE SEQUENCE [LARGE SCALE GENOMIC DNA]</scope>
</reference>
<dbReference type="GO" id="GO:0050661">
    <property type="term" value="F:NADP binding"/>
    <property type="evidence" value="ECO:0007669"/>
    <property type="project" value="InterPro"/>
</dbReference>
<dbReference type="CDD" id="cd02932">
    <property type="entry name" value="OYE_YqiM_FMN"/>
    <property type="match status" value="1"/>
</dbReference>
<name>A0A9N9UMM5_9HYPO</name>
<dbReference type="OrthoDB" id="72788at2759"/>
<gene>
    <name evidence="2" type="ORF">CBYS24578_00016832</name>
</gene>
<dbReference type="SUPFAM" id="SSF51395">
    <property type="entry name" value="FMN-linked oxidoreductases"/>
    <property type="match status" value="1"/>
</dbReference>
<reference evidence="3" key="1">
    <citation type="submission" date="2019-06" db="EMBL/GenBank/DDBJ databases">
        <authorList>
            <person name="Broberg M."/>
        </authorList>
    </citation>
    <scope>NUCLEOTIDE SEQUENCE [LARGE SCALE GENOMIC DNA]</scope>
</reference>
<evidence type="ECO:0000313" key="2">
    <source>
        <dbReference type="EMBL" id="CAG9992947.1"/>
    </source>
</evidence>
<dbReference type="InterPro" id="IPR013785">
    <property type="entry name" value="Aldolase_TIM"/>
</dbReference>
<evidence type="ECO:0000313" key="3">
    <source>
        <dbReference type="Proteomes" id="UP000754883"/>
    </source>
</evidence>
<dbReference type="GO" id="GO:0003959">
    <property type="term" value="F:NADPH dehydrogenase activity"/>
    <property type="evidence" value="ECO:0007669"/>
    <property type="project" value="InterPro"/>
</dbReference>
<dbReference type="Gene3D" id="3.20.20.70">
    <property type="entry name" value="Aldolase class I"/>
    <property type="match status" value="1"/>
</dbReference>
<proteinExistence type="predicted"/>
<dbReference type="AlphaFoldDB" id="A0A9N9UMM5"/>
<protein>
    <recommendedName>
        <fullName evidence="1">NADH:flavin oxidoreductase/NADH oxidase N-terminal domain-containing protein</fullName>
    </recommendedName>
</protein>
<dbReference type="InterPro" id="IPR044152">
    <property type="entry name" value="YqjM-like"/>
</dbReference>
<sequence>MTISNKFPGDIPYFTPAQDPPAGTPLDLASAPTLYKPLQMRGIKIHNRIGVSPMGMYSAGEDGHATDFHLVHLGQFALKGAGLVFIETTAVEPRGRWSPYDVGLWNDDQIAPIKRIADFIHSQGSHIGIQIAHAGVKASLLPTWTSGTNKSLATEDVGGWPDDVVGPSPIPWADDHAVPKQLTVQEIKEQIQKWKDTAVRAIKAGIDVIEIHASHGALLNNFLSPVSNKRTDEYGGSFENRTRFLFEVIEAIREAIPTSTPLWVRLSATDWLEYTGEPSWDIESSIRLAKLLPAAGVDVLDVTTGGNAAAQRIEISQTFQTDIAGRIRDAVRADGHNLLIAAVGLIRDGSFARALVQEGEDPKADIVLVARQFLREGDLALSMAHELDVNVQWPIQYHRAPPKPTGRPI</sequence>
<comment type="caution">
    <text evidence="2">The sequence shown here is derived from an EMBL/GenBank/DDBJ whole genome shotgun (WGS) entry which is preliminary data.</text>
</comment>
<dbReference type="PANTHER" id="PTHR43303:SF2">
    <property type="entry name" value="INDOLEAMINE 2,3-DIOXYGENASE PYRROLE 2,3-DIOXYGENASE (AFU_ORTHOLOGUE AFUA_5G01450"/>
    <property type="match status" value="1"/>
</dbReference>
<dbReference type="Proteomes" id="UP000754883">
    <property type="component" value="Unassembled WGS sequence"/>
</dbReference>
<dbReference type="InterPro" id="IPR001155">
    <property type="entry name" value="OxRdtase_FMN_N"/>
</dbReference>
<dbReference type="Pfam" id="PF00724">
    <property type="entry name" value="Oxidored_FMN"/>
    <property type="match status" value="1"/>
</dbReference>
<dbReference type="PANTHER" id="PTHR43303">
    <property type="entry name" value="NADPH DEHYDROGENASE C23G7.10C-RELATED"/>
    <property type="match status" value="1"/>
</dbReference>
<feature type="domain" description="NADH:flavin oxidoreductase/NADH oxidase N-terminal" evidence="1">
    <location>
        <begin position="34"/>
        <end position="388"/>
    </location>
</feature>